<reference evidence="3" key="1">
    <citation type="submission" date="2011-05" db="EMBL/GenBank/DDBJ databases">
        <authorList>
            <person name="Richards S.R."/>
            <person name="Qu J."/>
            <person name="Jiang H."/>
            <person name="Jhangiani S.N."/>
            <person name="Agravi P."/>
            <person name="Goodspeed R."/>
            <person name="Gross S."/>
            <person name="Mandapat C."/>
            <person name="Jackson L."/>
            <person name="Mathew T."/>
            <person name="Pu L."/>
            <person name="Thornton R."/>
            <person name="Saada N."/>
            <person name="Wilczek-Boney K.B."/>
            <person name="Lee S."/>
            <person name="Kovar C."/>
            <person name="Wu Y."/>
            <person name="Scherer S.E."/>
            <person name="Worley K.C."/>
            <person name="Muzny D.M."/>
            <person name="Gibbs R."/>
        </authorList>
    </citation>
    <scope>NUCLEOTIDE SEQUENCE</scope>
    <source>
        <strain evidence="3">Brora</strain>
    </source>
</reference>
<protein>
    <recommendedName>
        <fullName evidence="4">MARVEL domain-containing protein</fullName>
    </recommendedName>
</protein>
<keyword evidence="1" id="KW-0472">Membrane</keyword>
<feature type="transmembrane region" description="Helical" evidence="1">
    <location>
        <begin position="49"/>
        <end position="74"/>
    </location>
</feature>
<evidence type="ECO:0008006" key="4">
    <source>
        <dbReference type="Google" id="ProtNLM"/>
    </source>
</evidence>
<evidence type="ECO:0000313" key="3">
    <source>
        <dbReference type="Proteomes" id="UP000014500"/>
    </source>
</evidence>
<dbReference type="AlphaFoldDB" id="T1J4K0"/>
<dbReference type="PhylomeDB" id="T1J4K0"/>
<evidence type="ECO:0000256" key="1">
    <source>
        <dbReference type="SAM" id="Phobius"/>
    </source>
</evidence>
<dbReference type="Proteomes" id="UP000014500">
    <property type="component" value="Unassembled WGS sequence"/>
</dbReference>
<keyword evidence="1" id="KW-0812">Transmembrane</keyword>
<feature type="transmembrane region" description="Helical" evidence="1">
    <location>
        <begin position="86"/>
        <end position="105"/>
    </location>
</feature>
<keyword evidence="1" id="KW-1133">Transmembrane helix</keyword>
<feature type="transmembrane region" description="Helical" evidence="1">
    <location>
        <begin position="7"/>
        <end position="29"/>
    </location>
</feature>
<reference evidence="2" key="2">
    <citation type="submission" date="2015-02" db="UniProtKB">
        <authorList>
            <consortium name="EnsemblMetazoa"/>
        </authorList>
    </citation>
    <scope>IDENTIFICATION</scope>
</reference>
<dbReference type="EMBL" id="JH431845">
    <property type="status" value="NOT_ANNOTATED_CDS"/>
    <property type="molecule type" value="Genomic_DNA"/>
</dbReference>
<dbReference type="HOGENOM" id="CLU_1830249_0_0_1"/>
<feature type="transmembrane region" description="Helical" evidence="1">
    <location>
        <begin position="125"/>
        <end position="145"/>
    </location>
</feature>
<accession>T1J4K0</accession>
<evidence type="ECO:0000313" key="2">
    <source>
        <dbReference type="EnsemblMetazoa" id="SMAR008538-PA"/>
    </source>
</evidence>
<organism evidence="2 3">
    <name type="scientific">Strigamia maritima</name>
    <name type="common">European centipede</name>
    <name type="synonym">Geophilus maritimus</name>
    <dbReference type="NCBI Taxonomy" id="126957"/>
    <lineage>
        <taxon>Eukaryota</taxon>
        <taxon>Metazoa</taxon>
        <taxon>Ecdysozoa</taxon>
        <taxon>Arthropoda</taxon>
        <taxon>Myriapoda</taxon>
        <taxon>Chilopoda</taxon>
        <taxon>Pleurostigmophora</taxon>
        <taxon>Geophilomorpha</taxon>
        <taxon>Linotaeniidae</taxon>
        <taxon>Strigamia</taxon>
    </lineage>
</organism>
<name>T1J4K0_STRMM</name>
<proteinExistence type="predicted"/>
<dbReference type="EnsemblMetazoa" id="SMAR008538-RA">
    <property type="protein sequence ID" value="SMAR008538-PA"/>
    <property type="gene ID" value="SMAR008538"/>
</dbReference>
<keyword evidence="3" id="KW-1185">Reference proteome</keyword>
<sequence length="173" mass="19567">MALQDKIAWVATSSGIVKIITFVISIIVITLYHRYANTIVIFINVSLHTWQFCSIVTPTSSFILLYFFISYLCDGSEPGKRFITEIFFNLFHAFLNLVVGCIIIKNSIGNRWLKMLNEEEHGVKASGAMFIFLTIAHVVDAIFIFKNRASNVKVLVKTPENTIEHEGISNDAF</sequence>